<dbReference type="EMBL" id="PGVA01000024">
    <property type="protein sequence ID" value="PLR83053.1"/>
    <property type="molecule type" value="Genomic_DNA"/>
</dbReference>
<evidence type="ECO:0000256" key="1">
    <source>
        <dbReference type="ARBA" id="ARBA00022676"/>
    </source>
</evidence>
<comment type="caution">
    <text evidence="4">The sequence shown here is derived from an EMBL/GenBank/DDBJ whole genome shotgun (WGS) entry which is preliminary data.</text>
</comment>
<keyword evidence="2 4" id="KW-0808">Transferase</keyword>
<evidence type="ECO:0000313" key="6">
    <source>
        <dbReference type="Proteomes" id="UP000234951"/>
    </source>
</evidence>
<dbReference type="OrthoDB" id="5672604at2"/>
<sequence length="273" mass="32583">MMNILVTCNEHYIHPLKVMLKSLFVNNGKESFSIYIVYSNILDQQLKELKDYVESEGHKLHPTPIDPKLFAGLPTFRHFTIEMYYRLAAHKVLPNHLQRILYLDPDIVVINSISELYWTEFGDSYFVASEHKHFSHITRAFNKLRLNTPRAHGYFNTGVLLMNLHSLRNEVILGNVFQYIKKNKRKLILPDQDVLNALYWDKVIPVDCYRFNYEARYYQLSKLIINNKRDLQWIQTNTVFIHYCGKNKPWKYKNKGNLGRFYLEYENLLLERT</sequence>
<dbReference type="Proteomes" id="UP000234951">
    <property type="component" value="Unassembled WGS sequence"/>
</dbReference>
<accession>A0A2N5GML6</accession>
<evidence type="ECO:0000313" key="4">
    <source>
        <dbReference type="EMBL" id="PLR83053.1"/>
    </source>
</evidence>
<dbReference type="InterPro" id="IPR050748">
    <property type="entry name" value="Glycosyltrans_8_dom-fam"/>
</dbReference>
<reference evidence="4 6" key="1">
    <citation type="submission" date="2017-11" db="EMBL/GenBank/DDBJ databases">
        <title>Comparitive Functional Genomics of Dry Heat Resistant strains isolated from the Viking Spacecraft.</title>
        <authorList>
            <person name="Seuylemezian A."/>
            <person name="Cooper K."/>
            <person name="Vaishampayan P."/>
        </authorList>
    </citation>
    <scope>NUCLEOTIDE SEQUENCE [LARGE SCALE GENOMIC DNA]</scope>
    <source>
        <strain evidence="4 6">M4.6</strain>
    </source>
</reference>
<keyword evidence="3" id="KW-0479">Metal-binding</keyword>
<evidence type="ECO:0000313" key="5">
    <source>
        <dbReference type="EMBL" id="PLR97207.1"/>
    </source>
</evidence>
<organism evidence="4 6">
    <name type="scientific">Bacillus canaveralius</name>
    <dbReference type="NCBI Taxonomy" id="1403243"/>
    <lineage>
        <taxon>Bacteria</taxon>
        <taxon>Bacillati</taxon>
        <taxon>Bacillota</taxon>
        <taxon>Bacilli</taxon>
        <taxon>Bacillales</taxon>
        <taxon>Bacillaceae</taxon>
        <taxon>Bacillus</taxon>
    </lineage>
</organism>
<evidence type="ECO:0000256" key="2">
    <source>
        <dbReference type="ARBA" id="ARBA00022679"/>
    </source>
</evidence>
<dbReference type="InterPro" id="IPR029044">
    <property type="entry name" value="Nucleotide-diphossugar_trans"/>
</dbReference>
<dbReference type="GO" id="GO:0046872">
    <property type="term" value="F:metal ion binding"/>
    <property type="evidence" value="ECO:0007669"/>
    <property type="project" value="UniProtKB-KW"/>
</dbReference>
<proteinExistence type="predicted"/>
<gene>
    <name evidence="4" type="ORF">CU635_10940</name>
    <name evidence="5" type="ORF">CVD25_10260</name>
</gene>
<dbReference type="CDD" id="cd04194">
    <property type="entry name" value="GT8_A4GalT_like"/>
    <property type="match status" value="1"/>
</dbReference>
<dbReference type="Gene3D" id="3.90.550.10">
    <property type="entry name" value="Spore Coat Polysaccharide Biosynthesis Protein SpsA, Chain A"/>
    <property type="match status" value="1"/>
</dbReference>
<name>A0A2N5GML6_9BACI</name>
<evidence type="ECO:0000313" key="7">
    <source>
        <dbReference type="Proteomes" id="UP000235114"/>
    </source>
</evidence>
<dbReference type="PANTHER" id="PTHR13778">
    <property type="entry name" value="GLYCOSYLTRANSFERASE 8 DOMAIN-CONTAINING PROTEIN"/>
    <property type="match status" value="1"/>
</dbReference>
<dbReference type="RefSeq" id="WP_101577468.1">
    <property type="nucleotide sequence ID" value="NZ_PGVA01000024.1"/>
</dbReference>
<dbReference type="PANTHER" id="PTHR13778:SF47">
    <property type="entry name" value="LIPOPOLYSACCHARIDE 1,3-GALACTOSYLTRANSFERASE"/>
    <property type="match status" value="1"/>
</dbReference>
<evidence type="ECO:0000256" key="3">
    <source>
        <dbReference type="ARBA" id="ARBA00022723"/>
    </source>
</evidence>
<dbReference type="Proteomes" id="UP000235114">
    <property type="component" value="Unassembled WGS sequence"/>
</dbReference>
<keyword evidence="7" id="KW-1185">Reference proteome</keyword>
<dbReference type="AlphaFoldDB" id="A0A2N5GML6"/>
<dbReference type="GO" id="GO:0016757">
    <property type="term" value="F:glycosyltransferase activity"/>
    <property type="evidence" value="ECO:0007669"/>
    <property type="project" value="UniProtKB-KW"/>
</dbReference>
<dbReference type="Pfam" id="PF01501">
    <property type="entry name" value="Glyco_transf_8"/>
    <property type="match status" value="1"/>
</dbReference>
<dbReference type="InterPro" id="IPR002495">
    <property type="entry name" value="Glyco_trans_8"/>
</dbReference>
<dbReference type="SUPFAM" id="SSF53448">
    <property type="entry name" value="Nucleotide-diphospho-sugar transferases"/>
    <property type="match status" value="1"/>
</dbReference>
<keyword evidence="1" id="KW-0328">Glycosyltransferase</keyword>
<reference evidence="5 7" key="2">
    <citation type="submission" date="2017-12" db="EMBL/GenBank/DDBJ databases">
        <title>Comparative Functional Genomics of Dry Heat Resistant strains isolated from the Viking Spacecraft.</title>
        <authorList>
            <person name="Seuylemezian A."/>
            <person name="Cooper K."/>
            <person name="Vaishampayan P."/>
        </authorList>
    </citation>
    <scope>NUCLEOTIDE SEQUENCE [LARGE SCALE GENOMIC DNA]</scope>
    <source>
        <strain evidence="5 7">ATCC 29669</strain>
    </source>
</reference>
<protein>
    <submittedName>
        <fullName evidence="4">Glycosyltransferase family 8 protein</fullName>
    </submittedName>
</protein>
<dbReference type="EMBL" id="PGVD01000028">
    <property type="protein sequence ID" value="PLR97207.1"/>
    <property type="molecule type" value="Genomic_DNA"/>
</dbReference>